<dbReference type="Proteomes" id="UP001068379">
    <property type="component" value="Unassembled WGS sequence"/>
</dbReference>
<accession>A0ABT4M449</accession>
<evidence type="ECO:0000313" key="2">
    <source>
        <dbReference type="EMBL" id="MCZ4330098.1"/>
    </source>
</evidence>
<keyword evidence="1" id="KW-0732">Signal</keyword>
<protein>
    <recommendedName>
        <fullName evidence="4">Lipoprotein</fullName>
    </recommendedName>
</protein>
<keyword evidence="3" id="KW-1185">Reference proteome</keyword>
<gene>
    <name evidence="2" type="ORF">O4H32_09065</name>
</gene>
<evidence type="ECO:0000313" key="3">
    <source>
        <dbReference type="Proteomes" id="UP001068379"/>
    </source>
</evidence>
<dbReference type="EMBL" id="JAPWHE010000005">
    <property type="protein sequence ID" value="MCZ4330098.1"/>
    <property type="molecule type" value="Genomic_DNA"/>
</dbReference>
<feature type="chain" id="PRO_5045053455" description="Lipoprotein" evidence="1">
    <location>
        <begin position="25"/>
        <end position="82"/>
    </location>
</feature>
<evidence type="ECO:0008006" key="4">
    <source>
        <dbReference type="Google" id="ProtNLM"/>
    </source>
</evidence>
<feature type="signal peptide" evidence="1">
    <location>
        <begin position="1"/>
        <end position="24"/>
    </location>
</feature>
<proteinExistence type="predicted"/>
<evidence type="ECO:0000256" key="1">
    <source>
        <dbReference type="SAM" id="SignalP"/>
    </source>
</evidence>
<dbReference type="RefSeq" id="WP_269358424.1">
    <property type="nucleotide sequence ID" value="NZ_JAPWHE010000005.1"/>
</dbReference>
<reference evidence="2" key="1">
    <citation type="submission" date="2022-12" db="EMBL/GenBank/DDBJ databases">
        <title>Bacterial isolates from different developmental stages of Nematostella vectensis.</title>
        <authorList>
            <person name="Fraune S."/>
        </authorList>
    </citation>
    <scope>NUCLEOTIDE SEQUENCE</scope>
    <source>
        <strain evidence="2">G21619-S1</strain>
    </source>
</reference>
<sequence length="82" mass="8840">MSGRIVIRSSVALCFAALVSGCFGGGGPAPARQTDRGGDCQWDRSRCLYEGSYEPGERAYAEQEAKDLNRAALEKLRRGSGR</sequence>
<dbReference type="PROSITE" id="PS51257">
    <property type="entry name" value="PROKAR_LIPOPROTEIN"/>
    <property type="match status" value="1"/>
</dbReference>
<name>A0ABT4M449_9BURK</name>
<comment type="caution">
    <text evidence="2">The sequence shown here is derived from an EMBL/GenBank/DDBJ whole genome shotgun (WGS) entry which is preliminary data.</text>
</comment>
<organism evidence="2 3">
    <name type="scientific">Castellaniella denitrificans</name>
    <dbReference type="NCBI Taxonomy" id="56119"/>
    <lineage>
        <taxon>Bacteria</taxon>
        <taxon>Pseudomonadati</taxon>
        <taxon>Pseudomonadota</taxon>
        <taxon>Betaproteobacteria</taxon>
        <taxon>Burkholderiales</taxon>
        <taxon>Alcaligenaceae</taxon>
        <taxon>Castellaniella</taxon>
    </lineage>
</organism>